<evidence type="ECO:0000259" key="2">
    <source>
        <dbReference type="Pfam" id="PF13701"/>
    </source>
</evidence>
<proteinExistence type="predicted"/>
<keyword evidence="1" id="KW-0472">Membrane</keyword>
<dbReference type="AlphaFoldDB" id="X0TX14"/>
<keyword evidence="1" id="KW-0812">Transmembrane</keyword>
<keyword evidence="1" id="KW-1133">Transmembrane helix</keyword>
<accession>X0TX14</accession>
<feature type="transmembrane region" description="Helical" evidence="1">
    <location>
        <begin position="56"/>
        <end position="76"/>
    </location>
</feature>
<comment type="caution">
    <text evidence="3">The sequence shown here is derived from an EMBL/GenBank/DDBJ whole genome shotgun (WGS) entry which is preliminary data.</text>
</comment>
<dbReference type="Pfam" id="PF13701">
    <property type="entry name" value="DDE_Tnp_1_4"/>
    <property type="match status" value="1"/>
</dbReference>
<protein>
    <recommendedName>
        <fullName evidence="2">Transposase DDE domain-containing protein</fullName>
    </recommendedName>
</protein>
<reference evidence="3" key="1">
    <citation type="journal article" date="2014" name="Front. Microbiol.">
        <title>High frequency of phylogenetically diverse reductive dehalogenase-homologous genes in deep subseafloor sedimentary metagenomes.</title>
        <authorList>
            <person name="Kawai M."/>
            <person name="Futagami T."/>
            <person name="Toyoda A."/>
            <person name="Takaki Y."/>
            <person name="Nishi S."/>
            <person name="Hori S."/>
            <person name="Arai W."/>
            <person name="Tsubouchi T."/>
            <person name="Morono Y."/>
            <person name="Uchiyama I."/>
            <person name="Ito T."/>
            <person name="Fujiyama A."/>
            <person name="Inagaki F."/>
            <person name="Takami H."/>
        </authorList>
    </citation>
    <scope>NUCLEOTIDE SEQUENCE</scope>
    <source>
        <strain evidence="3">Expedition CK06-06</strain>
    </source>
</reference>
<evidence type="ECO:0000313" key="3">
    <source>
        <dbReference type="EMBL" id="GAF91711.1"/>
    </source>
</evidence>
<gene>
    <name evidence="3" type="ORF">S01H1_19089</name>
</gene>
<sequence length="257" mass="29199">NSAEARRINASTRYDTCTEQLSPFGGLLAMIKFLDLLKFKEIFNFTYQAPSRKPKMGHYLMVVGILMLLFIGFNRIWHFTYVRLDTMLCGFFLLTRLPVATTFWRYVDSLGLNQASSFLKIMSILRERFWQLCGLYHDRINISIDTTVETIYGNQQGGRKGHNTKNRGKKGYRPVLCFIDETREYLAGKLRKGVTIDGKECAAFIATIKVQLPGCVKQVLLRADGEILSWLSVQAAIAAGFQFIIANKGVPGRSLIY</sequence>
<organism evidence="3">
    <name type="scientific">marine sediment metagenome</name>
    <dbReference type="NCBI Taxonomy" id="412755"/>
    <lineage>
        <taxon>unclassified sequences</taxon>
        <taxon>metagenomes</taxon>
        <taxon>ecological metagenomes</taxon>
    </lineage>
</organism>
<evidence type="ECO:0000256" key="1">
    <source>
        <dbReference type="SAM" id="Phobius"/>
    </source>
</evidence>
<feature type="non-terminal residue" evidence="3">
    <location>
        <position position="1"/>
    </location>
</feature>
<feature type="domain" description="Transposase DDE" evidence="2">
    <location>
        <begin position="19"/>
        <end position="245"/>
    </location>
</feature>
<dbReference type="EMBL" id="BARS01010273">
    <property type="protein sequence ID" value="GAF91711.1"/>
    <property type="molecule type" value="Genomic_DNA"/>
</dbReference>
<dbReference type="InterPro" id="IPR025668">
    <property type="entry name" value="Tnp_DDE_dom"/>
</dbReference>
<name>X0TX14_9ZZZZ</name>